<gene>
    <name evidence="1" type="ORF">NCTC12121_02114</name>
</gene>
<reference evidence="1 2" key="1">
    <citation type="submission" date="2018-06" db="EMBL/GenBank/DDBJ databases">
        <authorList>
            <consortium name="Pathogen Informatics"/>
            <person name="Doyle S."/>
        </authorList>
    </citation>
    <scope>NUCLEOTIDE SEQUENCE [LARGE SCALE GENOMIC DNA]</scope>
    <source>
        <strain evidence="1 2">NCTC12121</strain>
    </source>
</reference>
<dbReference type="Proteomes" id="UP000255248">
    <property type="component" value="Unassembled WGS sequence"/>
</dbReference>
<protein>
    <submittedName>
        <fullName evidence="1">Uncharacterized protein</fullName>
    </submittedName>
</protein>
<evidence type="ECO:0000313" key="2">
    <source>
        <dbReference type="Proteomes" id="UP000255248"/>
    </source>
</evidence>
<proteinExistence type="predicted"/>
<dbReference type="EMBL" id="UFXZ01000001">
    <property type="protein sequence ID" value="STC89255.1"/>
    <property type="molecule type" value="Genomic_DNA"/>
</dbReference>
<dbReference type="AlphaFoldDB" id="A0A376DGG1"/>
<organism evidence="1 2">
    <name type="scientific">Edwardsiella hoshinae</name>
    <dbReference type="NCBI Taxonomy" id="93378"/>
    <lineage>
        <taxon>Bacteria</taxon>
        <taxon>Pseudomonadati</taxon>
        <taxon>Pseudomonadota</taxon>
        <taxon>Gammaproteobacteria</taxon>
        <taxon>Enterobacterales</taxon>
        <taxon>Hafniaceae</taxon>
        <taxon>Edwardsiella</taxon>
    </lineage>
</organism>
<name>A0A376DGG1_9GAMM</name>
<accession>A0A376DGG1</accession>
<sequence length="39" mass="4457">MKLPCNYFLHAHFGGLFYIRGLYDVERQASGRIISRGAV</sequence>
<evidence type="ECO:0000313" key="1">
    <source>
        <dbReference type="EMBL" id="STC89255.1"/>
    </source>
</evidence>